<evidence type="ECO:0000256" key="9">
    <source>
        <dbReference type="ARBA" id="ARBA00023224"/>
    </source>
</evidence>
<dbReference type="OMA" id="IMRTREP"/>
<evidence type="ECO:0000313" key="12">
    <source>
        <dbReference type="EMBL" id="RLU22060.1"/>
    </source>
</evidence>
<dbReference type="Proteomes" id="UP000053097">
    <property type="component" value="Unassembled WGS sequence"/>
</dbReference>
<dbReference type="PANTHER" id="PTHR21137">
    <property type="entry name" value="ODORANT RECEPTOR"/>
    <property type="match status" value="1"/>
</dbReference>
<dbReference type="PANTHER" id="PTHR21137:SF35">
    <property type="entry name" value="ODORANT RECEPTOR 19A-RELATED"/>
    <property type="match status" value="1"/>
</dbReference>
<organism evidence="11 13">
    <name type="scientific">Ooceraea biroi</name>
    <name type="common">Clonal raider ant</name>
    <name type="synonym">Cerapachys biroi</name>
    <dbReference type="NCBI Taxonomy" id="2015173"/>
    <lineage>
        <taxon>Eukaryota</taxon>
        <taxon>Metazoa</taxon>
        <taxon>Ecdysozoa</taxon>
        <taxon>Arthropoda</taxon>
        <taxon>Hexapoda</taxon>
        <taxon>Insecta</taxon>
        <taxon>Pterygota</taxon>
        <taxon>Neoptera</taxon>
        <taxon>Endopterygota</taxon>
        <taxon>Hymenoptera</taxon>
        <taxon>Apocrita</taxon>
        <taxon>Aculeata</taxon>
        <taxon>Formicoidea</taxon>
        <taxon>Formicidae</taxon>
        <taxon>Dorylinae</taxon>
        <taxon>Ooceraea</taxon>
    </lineage>
</organism>
<reference evidence="11 13" key="1">
    <citation type="journal article" date="2014" name="Curr. Biol.">
        <title>The genome of the clonal raider ant Cerapachys biroi.</title>
        <authorList>
            <person name="Oxley P.R."/>
            <person name="Ji L."/>
            <person name="Fetter-Pruneda I."/>
            <person name="McKenzie S.K."/>
            <person name="Li C."/>
            <person name="Hu H."/>
            <person name="Zhang G."/>
            <person name="Kronauer D.J."/>
        </authorList>
    </citation>
    <scope>NUCLEOTIDE SEQUENCE [LARGE SCALE GENOMIC DNA]</scope>
</reference>
<dbReference type="AlphaFoldDB" id="A0A026VZQ1"/>
<dbReference type="Pfam" id="PF02949">
    <property type="entry name" value="7tm_6"/>
    <property type="match status" value="1"/>
</dbReference>
<keyword evidence="8 10" id="KW-0675">Receptor</keyword>
<evidence type="ECO:0000256" key="5">
    <source>
        <dbReference type="ARBA" id="ARBA00022725"/>
    </source>
</evidence>
<dbReference type="GO" id="GO:0005886">
    <property type="term" value="C:plasma membrane"/>
    <property type="evidence" value="ECO:0007669"/>
    <property type="project" value="UniProtKB-SubCell"/>
</dbReference>
<comment type="subcellular location">
    <subcellularLocation>
        <location evidence="1 10">Cell membrane</location>
        <topology evidence="1 10">Multi-pass membrane protein</topology>
    </subcellularLocation>
</comment>
<evidence type="ECO:0000256" key="4">
    <source>
        <dbReference type="ARBA" id="ARBA00022692"/>
    </source>
</evidence>
<evidence type="ECO:0000313" key="11">
    <source>
        <dbReference type="EMBL" id="EZA49105.1"/>
    </source>
</evidence>
<dbReference type="EMBL" id="KK107539">
    <property type="protein sequence ID" value="EZA49105.1"/>
    <property type="molecule type" value="Genomic_DNA"/>
</dbReference>
<keyword evidence="13" id="KW-1185">Reference proteome</keyword>
<dbReference type="GO" id="GO:0005549">
    <property type="term" value="F:odorant binding"/>
    <property type="evidence" value="ECO:0007669"/>
    <property type="project" value="InterPro"/>
</dbReference>
<dbReference type="GO" id="GO:0004984">
    <property type="term" value="F:olfactory receptor activity"/>
    <property type="evidence" value="ECO:0007669"/>
    <property type="project" value="InterPro"/>
</dbReference>
<reference evidence="12 14" key="2">
    <citation type="journal article" date="2018" name="Genome Res.">
        <title>The genomic architecture and molecular evolution of ant odorant receptors.</title>
        <authorList>
            <person name="McKenzie S.K."/>
            <person name="Kronauer D.J.C."/>
        </authorList>
    </citation>
    <scope>NUCLEOTIDE SEQUENCE [LARGE SCALE GENOMIC DNA]</scope>
    <source>
        <strain evidence="12">Clonal line C1</strain>
    </source>
</reference>
<dbReference type="Proteomes" id="UP000279307">
    <property type="component" value="Chromosome 6"/>
</dbReference>
<gene>
    <name evidence="12" type="ORF">DMN91_006440</name>
    <name evidence="11" type="ORF">X777_12504</name>
</gene>
<evidence type="ECO:0000256" key="6">
    <source>
        <dbReference type="ARBA" id="ARBA00022989"/>
    </source>
</evidence>
<feature type="transmembrane region" description="Helical" evidence="10">
    <location>
        <begin position="129"/>
        <end position="150"/>
    </location>
</feature>
<evidence type="ECO:0000313" key="13">
    <source>
        <dbReference type="Proteomes" id="UP000053097"/>
    </source>
</evidence>
<proteinExistence type="inferred from homology"/>
<evidence type="ECO:0000256" key="7">
    <source>
        <dbReference type="ARBA" id="ARBA00023136"/>
    </source>
</evidence>
<keyword evidence="9 10" id="KW-0807">Transducer</keyword>
<keyword evidence="4 10" id="KW-0812">Transmembrane</keyword>
<accession>A0A026VZQ1</accession>
<keyword evidence="3 10" id="KW-0716">Sensory transduction</keyword>
<feature type="transmembrane region" description="Helical" evidence="10">
    <location>
        <begin position="268"/>
        <end position="290"/>
    </location>
</feature>
<keyword evidence="6 10" id="KW-1133">Transmembrane helix</keyword>
<reference evidence="12" key="3">
    <citation type="submission" date="2018-07" db="EMBL/GenBank/DDBJ databases">
        <authorList>
            <person name="Mckenzie S.K."/>
            <person name="Kronauer D.J.C."/>
        </authorList>
    </citation>
    <scope>NUCLEOTIDE SEQUENCE</scope>
    <source>
        <strain evidence="12">Clonal line C1</strain>
    </source>
</reference>
<evidence type="ECO:0000256" key="3">
    <source>
        <dbReference type="ARBA" id="ARBA00022606"/>
    </source>
</evidence>
<evidence type="ECO:0000313" key="14">
    <source>
        <dbReference type="Proteomes" id="UP000279307"/>
    </source>
</evidence>
<evidence type="ECO:0000256" key="2">
    <source>
        <dbReference type="ARBA" id="ARBA00022475"/>
    </source>
</evidence>
<feature type="transmembrane region" description="Helical" evidence="10">
    <location>
        <begin position="170"/>
        <end position="191"/>
    </location>
</feature>
<protein>
    <recommendedName>
        <fullName evidence="10">Odorant receptor</fullName>
    </recommendedName>
</protein>
<keyword evidence="7 10" id="KW-0472">Membrane</keyword>
<dbReference type="EMBL" id="QOIP01000006">
    <property type="protein sequence ID" value="RLU22060.1"/>
    <property type="molecule type" value="Genomic_DNA"/>
</dbReference>
<dbReference type="OrthoDB" id="7540137at2759"/>
<keyword evidence="2" id="KW-1003">Cell membrane</keyword>
<evidence type="ECO:0000256" key="1">
    <source>
        <dbReference type="ARBA" id="ARBA00004651"/>
    </source>
</evidence>
<sequence>MQFFDGRNYRINKVLLLCIGQWPYQTSKSSSAIIVIIVSLAGTQFVAKICGLFSIDDIDVFIDSLSPLVVDIGCGVKLITCILKAPEIRALFDQIQSDWQSLMTSTKIKILDTYAQNGRKFTIIYASTLYSALILFMLVPLQSLLLESSLNSTNRPLLHRVEYYIDMDKYYFPILIHGYLTAIVCISIAIATDTMYVIMVQHVCGLFTIIGQEMENIIKKDNKDSLQINLYPTVQDDKPYENIIKSIYAHKRVLRFANLIETAFNQMFLVLAGFNMLIMSMTGVTAVTNVDKPEEFLRQITFACALLVHLFFESFQAQRLIDHSAHIYIRLMNIAWYQTSIRTRKILLFMIMRTREPCVLTAGKMFVISMDTFSTIVRTSVSYFTMLRSMQ</sequence>
<dbReference type="GO" id="GO:0007165">
    <property type="term" value="P:signal transduction"/>
    <property type="evidence" value="ECO:0007669"/>
    <property type="project" value="UniProtKB-KW"/>
</dbReference>
<name>A0A026VZQ1_OOCBI</name>
<evidence type="ECO:0000256" key="10">
    <source>
        <dbReference type="RuleBase" id="RU351113"/>
    </source>
</evidence>
<keyword evidence="5 10" id="KW-0552">Olfaction</keyword>
<comment type="caution">
    <text evidence="10">Lacks conserved residue(s) required for the propagation of feature annotation.</text>
</comment>
<evidence type="ECO:0000256" key="8">
    <source>
        <dbReference type="ARBA" id="ARBA00023170"/>
    </source>
</evidence>
<dbReference type="InterPro" id="IPR004117">
    <property type="entry name" value="7tm6_olfct_rcpt"/>
</dbReference>
<comment type="similarity">
    <text evidence="10">Belongs to the insect chemoreceptor superfamily. Heteromeric odorant receptor channel (TC 1.A.69) family.</text>
</comment>